<feature type="chain" id="PRO_5036273573" evidence="3">
    <location>
        <begin position="21"/>
        <end position="471"/>
    </location>
</feature>
<evidence type="ECO:0000313" key="6">
    <source>
        <dbReference type="Proteomes" id="UP000682733"/>
    </source>
</evidence>
<feature type="signal peptide" evidence="3">
    <location>
        <begin position="1"/>
        <end position="20"/>
    </location>
</feature>
<evidence type="ECO:0000313" key="4">
    <source>
        <dbReference type="EMBL" id="CAF0738021.1"/>
    </source>
</evidence>
<keyword evidence="2" id="KW-0812">Transmembrane</keyword>
<reference evidence="5" key="1">
    <citation type="submission" date="2021-02" db="EMBL/GenBank/DDBJ databases">
        <authorList>
            <person name="Nowell W R."/>
        </authorList>
    </citation>
    <scope>NUCLEOTIDE SEQUENCE</scope>
</reference>
<evidence type="ECO:0000256" key="2">
    <source>
        <dbReference type="SAM" id="Phobius"/>
    </source>
</evidence>
<dbReference type="Proteomes" id="UP000682733">
    <property type="component" value="Unassembled WGS sequence"/>
</dbReference>
<dbReference type="EMBL" id="CAJNOK010000225">
    <property type="protein sequence ID" value="CAF0738021.1"/>
    <property type="molecule type" value="Genomic_DNA"/>
</dbReference>
<dbReference type="AlphaFoldDB" id="A0A8S2GFV6"/>
<proteinExistence type="predicted"/>
<feature type="transmembrane region" description="Helical" evidence="2">
    <location>
        <begin position="357"/>
        <end position="381"/>
    </location>
</feature>
<evidence type="ECO:0000256" key="3">
    <source>
        <dbReference type="SAM" id="SignalP"/>
    </source>
</evidence>
<evidence type="ECO:0000313" key="5">
    <source>
        <dbReference type="EMBL" id="CAF3515020.1"/>
    </source>
</evidence>
<gene>
    <name evidence="4" type="ORF">OVA965_LOCUS1262</name>
    <name evidence="5" type="ORF">TMI583_LOCUS1263</name>
</gene>
<dbReference type="Proteomes" id="UP000677228">
    <property type="component" value="Unassembled WGS sequence"/>
</dbReference>
<accession>A0A8S2GFV6</accession>
<organism evidence="5 6">
    <name type="scientific">Didymodactylos carnosus</name>
    <dbReference type="NCBI Taxonomy" id="1234261"/>
    <lineage>
        <taxon>Eukaryota</taxon>
        <taxon>Metazoa</taxon>
        <taxon>Spiralia</taxon>
        <taxon>Gnathifera</taxon>
        <taxon>Rotifera</taxon>
        <taxon>Eurotatoria</taxon>
        <taxon>Bdelloidea</taxon>
        <taxon>Philodinida</taxon>
        <taxon>Philodinidae</taxon>
        <taxon>Didymodactylos</taxon>
    </lineage>
</organism>
<feature type="region of interest" description="Disordered" evidence="1">
    <location>
        <begin position="333"/>
        <end position="353"/>
    </location>
</feature>
<keyword evidence="2" id="KW-1133">Transmembrane helix</keyword>
<evidence type="ECO:0000256" key="1">
    <source>
        <dbReference type="SAM" id="MobiDB-lite"/>
    </source>
</evidence>
<keyword evidence="2" id="KW-0472">Membrane</keyword>
<protein>
    <submittedName>
        <fullName evidence="5">Uncharacterized protein</fullName>
    </submittedName>
</protein>
<comment type="caution">
    <text evidence="5">The sequence shown here is derived from an EMBL/GenBank/DDBJ whole genome shotgun (WGS) entry which is preliminary data.</text>
</comment>
<dbReference type="SUPFAM" id="SSF52047">
    <property type="entry name" value="RNI-like"/>
    <property type="match status" value="1"/>
</dbReference>
<name>A0A8S2GFV6_9BILA</name>
<sequence length="471" mass="51889">MKKILVLLYTLSALILFVHSLTSINCTCDTSSIQCNVLSSDVILTNPCSSVNPVILNGSMQLLNGVQLPTFPGIQILTVQNFLLYGQILDKFPALTTLTITKCVYNATAKFLEPSSNASITNLTMSNNNLLDGLIPENTFEELDDLTTVTLIEPKLNTTSISINSERKLATLVLELGFYQQFDLNDWTDPLLFLSTFEIRNLTTLNVFPAGFFSRFYNLKTLTLGGTYRLTNKNICAFCRYPQPPGGPIIVFNSANMPQSDTCVQMYVDAISESDDCDLPCGTESSCETYAEKSNSCDFNDVEEKCNVIRPDSSHSESFTYKDSCLSKRIDAMGDNDDDPSISPSPPKSDQPNSINVGAVVGAIVGLTVSVIVLCITIFCVHRYRQKNKMYIHSEDKYRRKSNADSYTTQVSVATSKSTGEPLFSENKNAVVAPPLYNVSQTPSSLYLPSAPPRSSVSTQATHFYEEVLNT</sequence>
<dbReference type="EMBL" id="CAJOBA010000225">
    <property type="protein sequence ID" value="CAF3515020.1"/>
    <property type="molecule type" value="Genomic_DNA"/>
</dbReference>
<keyword evidence="3" id="KW-0732">Signal</keyword>